<dbReference type="SUPFAM" id="SSF53474">
    <property type="entry name" value="alpha/beta-Hydrolases"/>
    <property type="match status" value="1"/>
</dbReference>
<dbReference type="PANTHER" id="PTHR43248:SF25">
    <property type="entry name" value="AB HYDROLASE-1 DOMAIN-CONTAINING PROTEIN-RELATED"/>
    <property type="match status" value="1"/>
</dbReference>
<dbReference type="GO" id="GO:0016787">
    <property type="term" value="F:hydrolase activity"/>
    <property type="evidence" value="ECO:0007669"/>
    <property type="project" value="UniProtKB-KW"/>
</dbReference>
<evidence type="ECO:0000313" key="7">
    <source>
        <dbReference type="Proteomes" id="UP000076727"/>
    </source>
</evidence>
<evidence type="ECO:0000256" key="2">
    <source>
        <dbReference type="ARBA" id="ARBA00022801"/>
    </source>
</evidence>
<name>A0A165RHY8_9APHY</name>
<reference evidence="6 7" key="1">
    <citation type="journal article" date="2016" name="Mol. Biol. Evol.">
        <title>Comparative Genomics of Early-Diverging Mushroom-Forming Fungi Provides Insights into the Origins of Lignocellulose Decay Capabilities.</title>
        <authorList>
            <person name="Nagy L.G."/>
            <person name="Riley R."/>
            <person name="Tritt A."/>
            <person name="Adam C."/>
            <person name="Daum C."/>
            <person name="Floudas D."/>
            <person name="Sun H."/>
            <person name="Yadav J.S."/>
            <person name="Pangilinan J."/>
            <person name="Larsson K.H."/>
            <person name="Matsuura K."/>
            <person name="Barry K."/>
            <person name="Labutti K."/>
            <person name="Kuo R."/>
            <person name="Ohm R.A."/>
            <person name="Bhattacharya S.S."/>
            <person name="Shirouzu T."/>
            <person name="Yoshinaga Y."/>
            <person name="Martin F.M."/>
            <person name="Grigoriev I.V."/>
            <person name="Hibbett D.S."/>
        </authorList>
    </citation>
    <scope>NUCLEOTIDE SEQUENCE [LARGE SCALE GENOMIC DNA]</scope>
    <source>
        <strain evidence="6 7">L-15889</strain>
    </source>
</reference>
<evidence type="ECO:0000259" key="5">
    <source>
        <dbReference type="Pfam" id="PF08386"/>
    </source>
</evidence>
<dbReference type="Pfam" id="PF00561">
    <property type="entry name" value="Abhydrolase_1"/>
    <property type="match status" value="1"/>
</dbReference>
<gene>
    <name evidence="6" type="ORF">DAEQUDRAFT_708038</name>
</gene>
<keyword evidence="3" id="KW-0812">Transmembrane</keyword>
<feature type="transmembrane region" description="Helical" evidence="3">
    <location>
        <begin position="34"/>
        <end position="53"/>
    </location>
</feature>
<protein>
    <submittedName>
        <fullName evidence="6">Alpha/beta-hydrolase</fullName>
    </submittedName>
</protein>
<feature type="domain" description="Peptidase S33 tripeptidyl aminopeptidase-like C-terminal" evidence="5">
    <location>
        <begin position="482"/>
        <end position="583"/>
    </location>
</feature>
<dbReference type="Proteomes" id="UP000076727">
    <property type="component" value="Unassembled WGS sequence"/>
</dbReference>
<evidence type="ECO:0000256" key="1">
    <source>
        <dbReference type="ARBA" id="ARBA00010088"/>
    </source>
</evidence>
<evidence type="ECO:0000256" key="3">
    <source>
        <dbReference type="SAM" id="Phobius"/>
    </source>
</evidence>
<comment type="similarity">
    <text evidence="1">Belongs to the peptidase S33 family.</text>
</comment>
<dbReference type="EMBL" id="KV429049">
    <property type="protein sequence ID" value="KZT70776.1"/>
    <property type="molecule type" value="Genomic_DNA"/>
</dbReference>
<dbReference type="InterPro" id="IPR029058">
    <property type="entry name" value="AB_hydrolase_fold"/>
</dbReference>
<keyword evidence="7" id="KW-1185">Reference proteome</keyword>
<accession>A0A165RHY8</accession>
<proteinExistence type="inferred from homology"/>
<dbReference type="Gene3D" id="3.40.50.1820">
    <property type="entry name" value="alpha/beta hydrolase"/>
    <property type="match status" value="1"/>
</dbReference>
<sequence length="626" mass="68767">MDFNDTKFDVGFPSAGDGHARAPSYQQRYWRRAVLLKLMVLSGVVCVIHAVFWNGRSTRARGLSGKPTPKSTPRIEGDTLEPDFDWFSLVPSDEIKWTPCFDEFKCARLILPLDYLSPPGYGPNVTIAVQILPATDQANARGTILINPGGPGGSGTDMVKRRGKDIMRITGGSYNVLGFDPRGTGASTPSAQCFDSESQFKIWGAQAGTQVLNLSDESVPFARAREIALAKKCETALGGIGMEGVNGTAQEWGLARFMSTASVATDMLNITEKLGEEKLKYWGFSYGSVLGQYFSAMYPDKVERVVIDGVFDGYNYRNTSWNSNLIDTDTVWASLPTFCHQAGPSKCPLYEDTVEAITARVEATLEGLKKEPLAVPFAPAGPYVITYKALHNNAFQSAYYPVSQYPGLAQALVAIEQNNQTALEGMEERFGAGVKCQCSDPPPWLLQTEAYNAIACGDGEQLTYTEERYRAWYEDLEATSSFAAPSWGMQFLRCAEWRIRPKWRYTGPLAAANTSHPLLIVSPRYDTVCPLSDAKRVHERYPSGLLIQNSYGHCSLAAPSLCTAKHVRAYFENGTLPEEGTVCEVDELPFIGTVHSGEHVMSLEDQETLDALRRLGEAIPMIGAFS</sequence>
<feature type="domain" description="AB hydrolase-1" evidence="4">
    <location>
        <begin position="143"/>
        <end position="325"/>
    </location>
</feature>
<organism evidence="6 7">
    <name type="scientific">Daedalea quercina L-15889</name>
    <dbReference type="NCBI Taxonomy" id="1314783"/>
    <lineage>
        <taxon>Eukaryota</taxon>
        <taxon>Fungi</taxon>
        <taxon>Dikarya</taxon>
        <taxon>Basidiomycota</taxon>
        <taxon>Agaricomycotina</taxon>
        <taxon>Agaricomycetes</taxon>
        <taxon>Polyporales</taxon>
        <taxon>Fomitopsis</taxon>
    </lineage>
</organism>
<dbReference type="InterPro" id="IPR013595">
    <property type="entry name" value="Pept_S33_TAP-like_C"/>
</dbReference>
<dbReference type="STRING" id="1314783.A0A165RHY8"/>
<dbReference type="InterPro" id="IPR051601">
    <property type="entry name" value="Serine_prot/Carboxylest_S33"/>
</dbReference>
<dbReference type="AlphaFoldDB" id="A0A165RHY8"/>
<dbReference type="PANTHER" id="PTHR43248">
    <property type="entry name" value="2-SUCCINYL-6-HYDROXY-2,4-CYCLOHEXADIENE-1-CARBOXYLATE SYNTHASE"/>
    <property type="match status" value="1"/>
</dbReference>
<keyword evidence="2 6" id="KW-0378">Hydrolase</keyword>
<keyword evidence="3" id="KW-1133">Transmembrane helix</keyword>
<keyword evidence="3" id="KW-0472">Membrane</keyword>
<evidence type="ECO:0000259" key="4">
    <source>
        <dbReference type="Pfam" id="PF00561"/>
    </source>
</evidence>
<evidence type="ECO:0000313" key="6">
    <source>
        <dbReference type="EMBL" id="KZT70776.1"/>
    </source>
</evidence>
<dbReference type="InterPro" id="IPR000073">
    <property type="entry name" value="AB_hydrolase_1"/>
</dbReference>
<dbReference type="Pfam" id="PF08386">
    <property type="entry name" value="Abhydrolase_4"/>
    <property type="match status" value="1"/>
</dbReference>
<dbReference type="OrthoDB" id="425534at2759"/>